<feature type="transmembrane region" description="Helical" evidence="13">
    <location>
        <begin position="408"/>
        <end position="432"/>
    </location>
</feature>
<evidence type="ECO:0000256" key="2">
    <source>
        <dbReference type="ARBA" id="ARBA00008685"/>
    </source>
</evidence>
<dbReference type="PANTHER" id="PTHR42643:SF24">
    <property type="entry name" value="IONOTROPIC RECEPTOR 60A"/>
    <property type="match status" value="1"/>
</dbReference>
<evidence type="ECO:0000256" key="14">
    <source>
        <dbReference type="SAM" id="SignalP"/>
    </source>
</evidence>
<evidence type="ECO:0000256" key="11">
    <source>
        <dbReference type="ARBA" id="ARBA00023286"/>
    </source>
</evidence>
<keyword evidence="12" id="KW-0407">Ion channel</keyword>
<keyword evidence="7" id="KW-0406">Ion transport</keyword>
<reference evidence="17 18" key="1">
    <citation type="journal article" date="2023" name="Nucleic Acids Res.">
        <title>The hologenome of Daphnia magna reveals possible DNA methylation and microbiome-mediated evolution of the host genome.</title>
        <authorList>
            <person name="Chaturvedi A."/>
            <person name="Li X."/>
            <person name="Dhandapani V."/>
            <person name="Marshall H."/>
            <person name="Kissane S."/>
            <person name="Cuenca-Cambronero M."/>
            <person name="Asole G."/>
            <person name="Calvet F."/>
            <person name="Ruiz-Romero M."/>
            <person name="Marangio P."/>
            <person name="Guigo R."/>
            <person name="Rago D."/>
            <person name="Mirbahai L."/>
            <person name="Eastwood N."/>
            <person name="Colbourne J.K."/>
            <person name="Zhou J."/>
            <person name="Mallon E."/>
            <person name="Orsini L."/>
        </authorList>
    </citation>
    <scope>NUCLEOTIDE SEQUENCE [LARGE SCALE GENOMIC DNA]</scope>
    <source>
        <strain evidence="17">LRV0_1</strain>
    </source>
</reference>
<feature type="chain" id="PRO_5047521009" description="Ionotropic glutamate receptor C-terminal domain-containing protein" evidence="14">
    <location>
        <begin position="21"/>
        <end position="459"/>
    </location>
</feature>
<evidence type="ECO:0000256" key="13">
    <source>
        <dbReference type="SAM" id="Phobius"/>
    </source>
</evidence>
<feature type="transmembrane region" description="Helical" evidence="13">
    <location>
        <begin position="186"/>
        <end position="206"/>
    </location>
</feature>
<dbReference type="Gene3D" id="1.10.287.70">
    <property type="match status" value="1"/>
</dbReference>
<keyword evidence="10" id="KW-0325">Glycoprotein</keyword>
<keyword evidence="14" id="KW-0732">Signal</keyword>
<gene>
    <name evidence="17" type="ORF">OUZ56_022998</name>
</gene>
<dbReference type="EMBL" id="JAOYFB010000039">
    <property type="protein sequence ID" value="KAK4030042.1"/>
    <property type="molecule type" value="Genomic_DNA"/>
</dbReference>
<keyword evidence="18" id="KW-1185">Reference proteome</keyword>
<feature type="transmembrane region" description="Helical" evidence="13">
    <location>
        <begin position="218"/>
        <end position="239"/>
    </location>
</feature>
<dbReference type="SUPFAM" id="SSF53850">
    <property type="entry name" value="Periplasmic binding protein-like II"/>
    <property type="match status" value="1"/>
</dbReference>
<dbReference type="PANTHER" id="PTHR42643">
    <property type="entry name" value="IONOTROPIC RECEPTOR 20A-RELATED"/>
    <property type="match status" value="1"/>
</dbReference>
<dbReference type="Pfam" id="PF00060">
    <property type="entry name" value="Lig_chan"/>
    <property type="match status" value="1"/>
</dbReference>
<keyword evidence="4" id="KW-1003">Cell membrane</keyword>
<feature type="domain" description="Ionotropic glutamate receptor C-terminal" evidence="15">
    <location>
        <begin position="154"/>
        <end position="423"/>
    </location>
</feature>
<comment type="subcellular location">
    <subcellularLocation>
        <location evidence="1">Cell membrane</location>
        <topology evidence="1">Multi-pass membrane protein</topology>
    </subcellularLocation>
</comment>
<dbReference type="InterPro" id="IPR052192">
    <property type="entry name" value="Insect_Ionotropic_Sensory_Rcpt"/>
</dbReference>
<comment type="similarity">
    <text evidence="2">Belongs to the glutamate-gated ion channel (TC 1.A.10.1) family.</text>
</comment>
<dbReference type="Pfam" id="PF10613">
    <property type="entry name" value="Lig_chan-Glu_bd"/>
    <property type="match status" value="1"/>
</dbReference>
<evidence type="ECO:0000256" key="5">
    <source>
        <dbReference type="ARBA" id="ARBA00022692"/>
    </source>
</evidence>
<evidence type="ECO:0000256" key="3">
    <source>
        <dbReference type="ARBA" id="ARBA00022448"/>
    </source>
</evidence>
<comment type="caution">
    <text evidence="17">The sequence shown here is derived from an EMBL/GenBank/DDBJ whole genome shotgun (WGS) entry which is preliminary data.</text>
</comment>
<evidence type="ECO:0000256" key="8">
    <source>
        <dbReference type="ARBA" id="ARBA00023136"/>
    </source>
</evidence>
<evidence type="ECO:0000313" key="17">
    <source>
        <dbReference type="EMBL" id="KAK4030042.1"/>
    </source>
</evidence>
<evidence type="ECO:0000259" key="15">
    <source>
        <dbReference type="Pfam" id="PF00060"/>
    </source>
</evidence>
<evidence type="ECO:0000259" key="16">
    <source>
        <dbReference type="Pfam" id="PF10613"/>
    </source>
</evidence>
<name>A0ABR0AY28_9CRUS</name>
<evidence type="ECO:0000256" key="10">
    <source>
        <dbReference type="ARBA" id="ARBA00023180"/>
    </source>
</evidence>
<evidence type="ECO:0000256" key="1">
    <source>
        <dbReference type="ARBA" id="ARBA00004651"/>
    </source>
</evidence>
<feature type="domain" description="Ionotropic glutamate receptor L-glutamate and glycine-binding" evidence="16">
    <location>
        <begin position="29"/>
        <end position="128"/>
    </location>
</feature>
<keyword evidence="11" id="KW-1071">Ligand-gated ion channel</keyword>
<dbReference type="Gene3D" id="3.40.190.10">
    <property type="entry name" value="Periplasmic binding protein-like II"/>
    <property type="match status" value="1"/>
</dbReference>
<feature type="signal peptide" evidence="14">
    <location>
        <begin position="1"/>
        <end position="20"/>
    </location>
</feature>
<organism evidence="17 18">
    <name type="scientific">Daphnia magna</name>
    <dbReference type="NCBI Taxonomy" id="35525"/>
    <lineage>
        <taxon>Eukaryota</taxon>
        <taxon>Metazoa</taxon>
        <taxon>Ecdysozoa</taxon>
        <taxon>Arthropoda</taxon>
        <taxon>Crustacea</taxon>
        <taxon>Branchiopoda</taxon>
        <taxon>Diplostraca</taxon>
        <taxon>Cladocera</taxon>
        <taxon>Anomopoda</taxon>
        <taxon>Daphniidae</taxon>
        <taxon>Daphnia</taxon>
    </lineage>
</organism>
<sequence>MSFTTLVLFGLVSAVPTAKSLVKPMTGVHLKVSAYYEPPIFTFVKDVHNSSIIQYAGLYKDIMDWLSTSLNFTYSFVEVPANAVKTHGSLDSTLIDYLIRKEVDMISRLMTPRVDLLNVMDFTTPVTVTQFAFTQPFPKLEEDILASVKPFQTMVWLSIGISFIAVVLAMTFVIRNGSIDHYKNKTTAGIILELALYGLVILLGQGGRLPCNRLSLRLIAGSWCLMAVVLSYGFSGTLISNITAPKYEPVINTYEDMANSKTMRITVASGSPFAENMLNATSGVMGKLGDSLRQNPGDLILRLPRQIGDNLLTGCCAYLESKTIGDIIVRTVMMKSGRQCLLTTGKPVDYSELLSFGITKNFRYRSIIDQQLQLMRESGLFSFFRKKYVVEADKCNARRVLQPKKKPLTLFDFASAFFVLGIGGILSLLVFFSEWISIICLHRRRRLDRGQRPVLFLMN</sequence>
<feature type="transmembrane region" description="Helical" evidence="13">
    <location>
        <begin position="154"/>
        <end position="174"/>
    </location>
</feature>
<proteinExistence type="inferred from homology"/>
<evidence type="ECO:0000256" key="6">
    <source>
        <dbReference type="ARBA" id="ARBA00022989"/>
    </source>
</evidence>
<keyword evidence="9" id="KW-0675">Receptor</keyword>
<evidence type="ECO:0000256" key="9">
    <source>
        <dbReference type="ARBA" id="ARBA00023170"/>
    </source>
</evidence>
<dbReference type="Proteomes" id="UP001234178">
    <property type="component" value="Unassembled WGS sequence"/>
</dbReference>
<evidence type="ECO:0008006" key="19">
    <source>
        <dbReference type="Google" id="ProtNLM"/>
    </source>
</evidence>
<dbReference type="InterPro" id="IPR001320">
    <property type="entry name" value="Iontro_rcpt_C"/>
</dbReference>
<evidence type="ECO:0000256" key="12">
    <source>
        <dbReference type="ARBA" id="ARBA00023303"/>
    </source>
</evidence>
<keyword evidence="8 13" id="KW-0472">Membrane</keyword>
<keyword evidence="3" id="KW-0813">Transport</keyword>
<accession>A0ABR0AY28</accession>
<keyword evidence="6 13" id="KW-1133">Transmembrane helix</keyword>
<evidence type="ECO:0000313" key="18">
    <source>
        <dbReference type="Proteomes" id="UP001234178"/>
    </source>
</evidence>
<dbReference type="InterPro" id="IPR019594">
    <property type="entry name" value="Glu/Gly-bd"/>
</dbReference>
<evidence type="ECO:0000256" key="4">
    <source>
        <dbReference type="ARBA" id="ARBA00022475"/>
    </source>
</evidence>
<protein>
    <recommendedName>
        <fullName evidence="19">Ionotropic glutamate receptor C-terminal domain-containing protein</fullName>
    </recommendedName>
</protein>
<keyword evidence="5 13" id="KW-0812">Transmembrane</keyword>
<evidence type="ECO:0000256" key="7">
    <source>
        <dbReference type="ARBA" id="ARBA00023065"/>
    </source>
</evidence>